<dbReference type="Proteomes" id="UP001160142">
    <property type="component" value="Unassembled WGS sequence"/>
</dbReference>
<evidence type="ECO:0000313" key="3">
    <source>
        <dbReference type="EMBL" id="MDH6179837.1"/>
    </source>
</evidence>
<evidence type="ECO:0000313" key="4">
    <source>
        <dbReference type="Proteomes" id="UP001160142"/>
    </source>
</evidence>
<keyword evidence="2" id="KW-0472">Membrane</keyword>
<evidence type="ECO:0000256" key="2">
    <source>
        <dbReference type="SAM" id="Phobius"/>
    </source>
</evidence>
<feature type="transmembrane region" description="Helical" evidence="2">
    <location>
        <begin position="6"/>
        <end position="31"/>
    </location>
</feature>
<organism evidence="3 4">
    <name type="scientific">Antiquaquibacter oligotrophicus</name>
    <dbReference type="NCBI Taxonomy" id="2880260"/>
    <lineage>
        <taxon>Bacteria</taxon>
        <taxon>Bacillati</taxon>
        <taxon>Actinomycetota</taxon>
        <taxon>Actinomycetes</taxon>
        <taxon>Micrococcales</taxon>
        <taxon>Microbacteriaceae</taxon>
        <taxon>Antiquaquibacter</taxon>
    </lineage>
</organism>
<sequence>MPQDFWLNALYSVTPTVLIGLVFWFVLRAIIRADRSERSAKAKIEREERAKMGLPPKDA</sequence>
<keyword evidence="3" id="KW-0969">Cilium</keyword>
<keyword evidence="4" id="KW-1185">Reference proteome</keyword>
<dbReference type="RefSeq" id="WP_322132213.1">
    <property type="nucleotide sequence ID" value="NZ_CP085036.1"/>
</dbReference>
<comment type="caution">
    <text evidence="3">The sequence shown here is derived from an EMBL/GenBank/DDBJ whole genome shotgun (WGS) entry which is preliminary data.</text>
</comment>
<keyword evidence="2" id="KW-0812">Transmembrane</keyword>
<keyword evidence="3" id="KW-0282">Flagellum</keyword>
<reference evidence="3 4" key="1">
    <citation type="submission" date="2023-04" db="EMBL/GenBank/DDBJ databases">
        <title>Genome Encyclopedia of Bacteria and Archaea VI: Functional Genomics of Type Strains.</title>
        <authorList>
            <person name="Whitman W."/>
        </authorList>
    </citation>
    <scope>NUCLEOTIDE SEQUENCE [LARGE SCALE GENOMIC DNA]</scope>
    <source>
        <strain evidence="3 4">SG_E_30_P1</strain>
    </source>
</reference>
<keyword evidence="3" id="KW-0966">Cell projection</keyword>
<name>A0ABT6KL24_9MICO</name>
<feature type="region of interest" description="Disordered" evidence="1">
    <location>
        <begin position="37"/>
        <end position="59"/>
    </location>
</feature>
<protein>
    <submittedName>
        <fullName evidence="3">Flagellar biosynthesis/type III secretory pathway M-ring protein FliF/YscJ</fullName>
    </submittedName>
</protein>
<accession>A0ABT6KL24</accession>
<keyword evidence="2" id="KW-1133">Transmembrane helix</keyword>
<evidence type="ECO:0000256" key="1">
    <source>
        <dbReference type="SAM" id="MobiDB-lite"/>
    </source>
</evidence>
<gene>
    <name evidence="3" type="ORF">M2152_000019</name>
</gene>
<proteinExistence type="predicted"/>
<dbReference type="EMBL" id="JARXVQ010000001">
    <property type="protein sequence ID" value="MDH6179837.1"/>
    <property type="molecule type" value="Genomic_DNA"/>
</dbReference>